<dbReference type="Proteomes" id="UP000218160">
    <property type="component" value="Chromosome 1"/>
</dbReference>
<dbReference type="AlphaFoldDB" id="A0A291B8G9"/>
<proteinExistence type="predicted"/>
<name>A0A291B8G9_9GAMM</name>
<accession>A0A291B8G9</accession>
<dbReference type="KEGG" id="elux:BTN50_0785"/>
<gene>
    <name evidence="1" type="ORF">BTN50_0785</name>
</gene>
<dbReference type="RefSeq" id="WP_161492931.1">
    <property type="nucleotide sequence ID" value="NZ_CP020660.1"/>
</dbReference>
<evidence type="ECO:0000313" key="1">
    <source>
        <dbReference type="EMBL" id="ATF09296.1"/>
    </source>
</evidence>
<reference evidence="2" key="1">
    <citation type="submission" date="2017-04" db="EMBL/GenBank/DDBJ databases">
        <title>Genome evolution of the luminous symbionts of deep sea anglerfish.</title>
        <authorList>
            <person name="Hendry T.A."/>
        </authorList>
    </citation>
    <scope>NUCLEOTIDE SEQUENCE [LARGE SCALE GENOMIC DNA]</scope>
</reference>
<evidence type="ECO:0000313" key="2">
    <source>
        <dbReference type="Proteomes" id="UP000218160"/>
    </source>
</evidence>
<dbReference type="EMBL" id="CP020660">
    <property type="protein sequence ID" value="ATF09296.1"/>
    <property type="molecule type" value="Genomic_DNA"/>
</dbReference>
<protein>
    <submittedName>
        <fullName evidence="1">Mobile element protein</fullName>
    </submittedName>
</protein>
<organism evidence="1 2">
    <name type="scientific">Candidatus Enterovibrio altilux</name>
    <dbReference type="NCBI Taxonomy" id="1927128"/>
    <lineage>
        <taxon>Bacteria</taxon>
        <taxon>Pseudomonadati</taxon>
        <taxon>Pseudomonadota</taxon>
        <taxon>Gammaproteobacteria</taxon>
        <taxon>Vibrionales</taxon>
        <taxon>Vibrionaceae</taxon>
        <taxon>Enterovibrio</taxon>
    </lineage>
</organism>
<keyword evidence="2" id="KW-1185">Reference proteome</keyword>
<sequence>MHAIITTELSVSNMTEDKALLNLLKQTRRRINKISSAGVYNTRQCYQTIRIKR</sequence>